<dbReference type="OrthoDB" id="10021397at2759"/>
<dbReference type="Proteomes" id="UP000266188">
    <property type="component" value="Unassembled WGS sequence"/>
</dbReference>
<proteinExistence type="predicted"/>
<dbReference type="PANTHER" id="PTHR23501:SF198">
    <property type="entry name" value="AZOLE RESISTANCE PROTEIN 1-RELATED"/>
    <property type="match status" value="1"/>
</dbReference>
<dbReference type="FunFam" id="1.20.1250.20:FF:000196">
    <property type="entry name" value="MFS toxin efflux pump (AflT)"/>
    <property type="match status" value="1"/>
</dbReference>
<dbReference type="InterPro" id="IPR036259">
    <property type="entry name" value="MFS_trans_sf"/>
</dbReference>
<feature type="transmembrane region" description="Helical" evidence="6">
    <location>
        <begin position="236"/>
        <end position="257"/>
    </location>
</feature>
<sequence>MSISTSLPVGGVSIVVLLLTLKLPSNREKSDETLFERIKQLDFLGATLLIPAVVCLLLALQWGGNRYPWNNSRIIGLFVGFGVLAILFTISQIWLQERATIPPRILKNRTVASSVLFGLFFGGGFFLLVYYLPIYFQSVRNSSAMTSGIQLLPLMLATVVASVIYGGLITAAGYYTPFLIGATAIVCIGVGLLSTYSIDISNGKWIGYQILTGAGVGAGLQIPMTAVQTVLSQDDIPIGSAAVMFFQTLGGALFIAVGQSVFQNGLISGLQKFTPSLNPFTIVGAGATEIRHILSVLHQEDQLHGVLQSYMQGITNTIRVSLALCLIAFLCSLLLEWKSVKKDGNDGKSTAAIGV</sequence>
<keyword evidence="2" id="KW-0813">Transport</keyword>
<gene>
    <name evidence="7" type="ORF">PHISCL_01475</name>
</gene>
<evidence type="ECO:0000256" key="5">
    <source>
        <dbReference type="ARBA" id="ARBA00023136"/>
    </source>
</evidence>
<evidence type="ECO:0000313" key="7">
    <source>
        <dbReference type="EMBL" id="RJE26227.1"/>
    </source>
</evidence>
<protein>
    <submittedName>
        <fullName evidence="7">Major Facilitator Superfamily</fullName>
    </submittedName>
</protein>
<dbReference type="EMBL" id="MVGC01000027">
    <property type="protein sequence ID" value="RJE26227.1"/>
    <property type="molecule type" value="Genomic_DNA"/>
</dbReference>
<keyword evidence="8" id="KW-1185">Reference proteome</keyword>
<keyword evidence="5 6" id="KW-0472">Membrane</keyword>
<reference evidence="8" key="1">
    <citation type="submission" date="2017-02" db="EMBL/GenBank/DDBJ databases">
        <authorList>
            <person name="Tafer H."/>
            <person name="Lopandic K."/>
        </authorList>
    </citation>
    <scope>NUCLEOTIDE SEQUENCE [LARGE SCALE GENOMIC DNA]</scope>
    <source>
        <strain evidence="8">CBS 366.77</strain>
    </source>
</reference>
<keyword evidence="3 6" id="KW-0812">Transmembrane</keyword>
<dbReference type="Pfam" id="PF06609">
    <property type="entry name" value="TRI12"/>
    <property type="match status" value="1"/>
</dbReference>
<feature type="transmembrane region" description="Helical" evidence="6">
    <location>
        <begin position="43"/>
        <end position="62"/>
    </location>
</feature>
<evidence type="ECO:0000256" key="6">
    <source>
        <dbReference type="SAM" id="Phobius"/>
    </source>
</evidence>
<comment type="subcellular location">
    <subcellularLocation>
        <location evidence="1">Membrane</location>
        <topology evidence="1">Multi-pass membrane protein</topology>
    </subcellularLocation>
</comment>
<feature type="transmembrane region" description="Helical" evidence="6">
    <location>
        <begin position="115"/>
        <end position="136"/>
    </location>
</feature>
<dbReference type="InterPro" id="IPR010573">
    <property type="entry name" value="MFS_Str1/Tri12-like"/>
</dbReference>
<dbReference type="Gene3D" id="1.20.1250.20">
    <property type="entry name" value="MFS general substrate transporter like domains"/>
    <property type="match status" value="1"/>
</dbReference>
<feature type="transmembrane region" description="Helical" evidence="6">
    <location>
        <begin position="205"/>
        <end position="224"/>
    </location>
</feature>
<dbReference type="AlphaFoldDB" id="A0A3A2ZXZ5"/>
<dbReference type="PANTHER" id="PTHR23501">
    <property type="entry name" value="MAJOR FACILITATOR SUPERFAMILY"/>
    <property type="match status" value="1"/>
</dbReference>
<dbReference type="STRING" id="2070753.A0A3A2ZXZ5"/>
<evidence type="ECO:0000256" key="3">
    <source>
        <dbReference type="ARBA" id="ARBA00022692"/>
    </source>
</evidence>
<accession>A0A3A2ZXZ5</accession>
<evidence type="ECO:0000313" key="8">
    <source>
        <dbReference type="Proteomes" id="UP000266188"/>
    </source>
</evidence>
<evidence type="ECO:0000256" key="4">
    <source>
        <dbReference type="ARBA" id="ARBA00022989"/>
    </source>
</evidence>
<feature type="transmembrane region" description="Helical" evidence="6">
    <location>
        <begin position="148"/>
        <end position="168"/>
    </location>
</feature>
<name>A0A3A2ZXZ5_9EURO</name>
<evidence type="ECO:0000256" key="2">
    <source>
        <dbReference type="ARBA" id="ARBA00022448"/>
    </source>
</evidence>
<evidence type="ECO:0000256" key="1">
    <source>
        <dbReference type="ARBA" id="ARBA00004141"/>
    </source>
</evidence>
<dbReference type="GO" id="GO:0022857">
    <property type="term" value="F:transmembrane transporter activity"/>
    <property type="evidence" value="ECO:0007669"/>
    <property type="project" value="InterPro"/>
</dbReference>
<feature type="transmembrane region" description="Helical" evidence="6">
    <location>
        <begin position="317"/>
        <end position="335"/>
    </location>
</feature>
<feature type="transmembrane region" description="Helical" evidence="6">
    <location>
        <begin position="7"/>
        <end position="23"/>
    </location>
</feature>
<comment type="caution">
    <text evidence="7">The sequence shown here is derived from an EMBL/GenBank/DDBJ whole genome shotgun (WGS) entry which is preliminary data.</text>
</comment>
<dbReference type="GO" id="GO:0005886">
    <property type="term" value="C:plasma membrane"/>
    <property type="evidence" value="ECO:0007669"/>
    <property type="project" value="TreeGrafter"/>
</dbReference>
<feature type="transmembrane region" description="Helical" evidence="6">
    <location>
        <begin position="74"/>
        <end position="95"/>
    </location>
</feature>
<organism evidence="7 8">
    <name type="scientific">Aspergillus sclerotialis</name>
    <dbReference type="NCBI Taxonomy" id="2070753"/>
    <lineage>
        <taxon>Eukaryota</taxon>
        <taxon>Fungi</taxon>
        <taxon>Dikarya</taxon>
        <taxon>Ascomycota</taxon>
        <taxon>Pezizomycotina</taxon>
        <taxon>Eurotiomycetes</taxon>
        <taxon>Eurotiomycetidae</taxon>
        <taxon>Eurotiales</taxon>
        <taxon>Aspergillaceae</taxon>
        <taxon>Aspergillus</taxon>
        <taxon>Aspergillus subgen. Polypaecilum</taxon>
    </lineage>
</organism>
<dbReference type="SUPFAM" id="SSF103473">
    <property type="entry name" value="MFS general substrate transporter"/>
    <property type="match status" value="1"/>
</dbReference>
<feature type="transmembrane region" description="Helical" evidence="6">
    <location>
        <begin position="174"/>
        <end position="193"/>
    </location>
</feature>
<keyword evidence="4 6" id="KW-1133">Transmembrane helix</keyword>